<dbReference type="Proteomes" id="UP000177610">
    <property type="component" value="Unassembled WGS sequence"/>
</dbReference>
<gene>
    <name evidence="1" type="ORF">A2717_01855</name>
</gene>
<organism evidence="1 2">
    <name type="scientific">Candidatus Doudnabacteria bacterium RIFCSPHIGHO2_01_FULL_41_86</name>
    <dbReference type="NCBI Taxonomy" id="1817821"/>
    <lineage>
        <taxon>Bacteria</taxon>
        <taxon>Candidatus Doudnaibacteriota</taxon>
    </lineage>
</organism>
<proteinExistence type="predicted"/>
<evidence type="ECO:0000313" key="2">
    <source>
        <dbReference type="Proteomes" id="UP000177610"/>
    </source>
</evidence>
<dbReference type="AlphaFoldDB" id="A0A1F5N9M2"/>
<dbReference type="EMBL" id="MFEH01000001">
    <property type="protein sequence ID" value="OGE74273.1"/>
    <property type="molecule type" value="Genomic_DNA"/>
</dbReference>
<reference evidence="1 2" key="1">
    <citation type="journal article" date="2016" name="Nat. Commun.">
        <title>Thousands of microbial genomes shed light on interconnected biogeochemical processes in an aquifer system.</title>
        <authorList>
            <person name="Anantharaman K."/>
            <person name="Brown C.T."/>
            <person name="Hug L.A."/>
            <person name="Sharon I."/>
            <person name="Castelle C.J."/>
            <person name="Probst A.J."/>
            <person name="Thomas B.C."/>
            <person name="Singh A."/>
            <person name="Wilkins M.J."/>
            <person name="Karaoz U."/>
            <person name="Brodie E.L."/>
            <person name="Williams K.H."/>
            <person name="Hubbard S.S."/>
            <person name="Banfield J.F."/>
        </authorList>
    </citation>
    <scope>NUCLEOTIDE SEQUENCE [LARGE SCALE GENOMIC DNA]</scope>
</reference>
<comment type="caution">
    <text evidence="1">The sequence shown here is derived from an EMBL/GenBank/DDBJ whole genome shotgun (WGS) entry which is preliminary data.</text>
</comment>
<protein>
    <submittedName>
        <fullName evidence="1">Uncharacterized protein</fullName>
    </submittedName>
</protein>
<name>A0A1F5N9M2_9BACT</name>
<accession>A0A1F5N9M2</accession>
<dbReference type="STRING" id="1817821.A2717_01855"/>
<sequence length="141" mass="15977">MDDLYQGPNSGLARFRPNSDQWLIVVVGIVSRWVDVSNFCDPAFLIATDDAEGKLMNHDVCDVYAVRVFAIDDTFIFAITVFDKFDQGVGVHWIEVIRLDLDVITVNENKDPRVVAIDRFGGQKDFHRFLRCGWGNLLTPA</sequence>
<evidence type="ECO:0000313" key="1">
    <source>
        <dbReference type="EMBL" id="OGE74273.1"/>
    </source>
</evidence>